<keyword evidence="4 10" id="KW-0223">Dioxygenase</keyword>
<accession>A0A7D4BEJ3</accession>
<evidence type="ECO:0000313" key="11">
    <source>
        <dbReference type="Proteomes" id="UP000503088"/>
    </source>
</evidence>
<dbReference type="KEGG" id="kpul:GXN76_03395"/>
<feature type="binding site" evidence="8">
    <location>
        <position position="335"/>
    </location>
    <ligand>
        <name>homogentisate</name>
        <dbReference type="ChEBI" id="CHEBI:16169"/>
    </ligand>
</feature>
<reference evidence="10 11" key="1">
    <citation type="submission" date="2020-01" db="EMBL/GenBank/DDBJ databases">
        <authorList>
            <person name="Gulvik C.A."/>
            <person name="Batra D.G."/>
        </authorList>
    </citation>
    <scope>NUCLEOTIDE SEQUENCE [LARGE SCALE GENOMIC DNA]</scope>
    <source>
        <strain evidence="10 11">W9323</strain>
    </source>
</reference>
<feature type="binding site" evidence="8">
    <location>
        <position position="335"/>
    </location>
    <ligand>
        <name>Fe cation</name>
        <dbReference type="ChEBI" id="CHEBI:24875"/>
    </ligand>
</feature>
<dbReference type="GO" id="GO:0006559">
    <property type="term" value="P:L-phenylalanine catabolic process"/>
    <property type="evidence" value="ECO:0007669"/>
    <property type="project" value="InterPro"/>
</dbReference>
<gene>
    <name evidence="10" type="ORF">GXN76_03395</name>
</gene>
<dbReference type="GO" id="GO:0005737">
    <property type="term" value="C:cytoplasm"/>
    <property type="evidence" value="ECO:0007669"/>
    <property type="project" value="TreeGrafter"/>
</dbReference>
<dbReference type="GO" id="GO:0046872">
    <property type="term" value="F:metal ion binding"/>
    <property type="evidence" value="ECO:0007669"/>
    <property type="project" value="UniProtKB-KW"/>
</dbReference>
<dbReference type="PANTHER" id="PTHR11056:SF0">
    <property type="entry name" value="HOMOGENTISATE 1,2-DIOXYGENASE"/>
    <property type="match status" value="1"/>
</dbReference>
<feature type="active site" description="Proton acceptor" evidence="7">
    <location>
        <position position="262"/>
    </location>
</feature>
<dbReference type="InterPro" id="IPR046452">
    <property type="entry name" value="HgmA_N"/>
</dbReference>
<evidence type="ECO:0000256" key="3">
    <source>
        <dbReference type="ARBA" id="ARBA00022723"/>
    </source>
</evidence>
<dbReference type="GO" id="GO:0004411">
    <property type="term" value="F:homogentisate 1,2-dioxygenase activity"/>
    <property type="evidence" value="ECO:0007669"/>
    <property type="project" value="InterPro"/>
</dbReference>
<comment type="similarity">
    <text evidence="2">Belongs to the homogentisate dioxygenase family.</text>
</comment>
<protein>
    <submittedName>
        <fullName evidence="10">Homogentisate 1,2-dioxygenase</fullName>
    </submittedName>
</protein>
<dbReference type="Gene3D" id="2.60.120.10">
    <property type="entry name" value="Jelly Rolls"/>
    <property type="match status" value="1"/>
</dbReference>
<keyword evidence="6 8" id="KW-0408">Iron</keyword>
<evidence type="ECO:0000259" key="9">
    <source>
        <dbReference type="Pfam" id="PF20510"/>
    </source>
</evidence>
<dbReference type="PANTHER" id="PTHR11056">
    <property type="entry name" value="HOMOGENTISATE 1,2-DIOXYGENASE"/>
    <property type="match status" value="1"/>
</dbReference>
<evidence type="ECO:0000256" key="8">
    <source>
        <dbReference type="PIRSR" id="PIRSR605708-2"/>
    </source>
</evidence>
<feature type="binding site" evidence="8">
    <location>
        <position position="299"/>
    </location>
    <ligand>
        <name>Fe cation</name>
        <dbReference type="ChEBI" id="CHEBI:24875"/>
    </ligand>
</feature>
<dbReference type="AlphaFoldDB" id="A0A7D4BEJ3"/>
<dbReference type="InterPro" id="IPR005708">
    <property type="entry name" value="Homogentis_dOase"/>
</dbReference>
<comment type="cofactor">
    <cofactor evidence="1 8">
        <name>Fe cation</name>
        <dbReference type="ChEBI" id="CHEBI:24875"/>
    </cofactor>
</comment>
<feature type="domain" description="Homogentisate 1,2-dioxygenase N-terminal" evidence="9">
    <location>
        <begin position="107"/>
        <end position="250"/>
    </location>
</feature>
<evidence type="ECO:0000256" key="5">
    <source>
        <dbReference type="ARBA" id="ARBA00023002"/>
    </source>
</evidence>
<keyword evidence="3 8" id="KW-0479">Metal-binding</keyword>
<sequence>MPFYRQVGKIPRKRHTVFRKADGSLHREQVMGTKGFSGAQSILYHYHMPTEMVRAEVERSIRMDFEEETALRHRHFRTDQHEQTGDAVAGREFVLGNEDLLLGVVNPTEKMDYYYRNSDGDELLFVHRGTGQLETIFGNLSYGPGDYLVIPVGTIYRVLPDPGEAKFLVIETNSWITTPKRYRNEFGQLLEHSPFCERDIYGPVEVHPRTERGEFEVKTKSRGMIHSHIMAHHPLDVVGWDGYLYPWKFNIGDFEPITGRVHMPPPIHQTFEGNNFVVCSFVPRLYDYHPDAIPAPYAHSNVDSDEVLYYVEGNFMSRKGISEGSITLHPSGIPHGPHPGKAEASIGKKETLELAVMVDTFRPLRVVKKACTWEDPDYMRSWLEQPMDHAGKLSP</sequence>
<evidence type="ECO:0000256" key="2">
    <source>
        <dbReference type="ARBA" id="ARBA00007757"/>
    </source>
</evidence>
<keyword evidence="11" id="KW-1185">Reference proteome</keyword>
<evidence type="ECO:0000313" key="10">
    <source>
        <dbReference type="EMBL" id="QKG83612.1"/>
    </source>
</evidence>
<evidence type="ECO:0000256" key="4">
    <source>
        <dbReference type="ARBA" id="ARBA00022964"/>
    </source>
</evidence>
<feature type="binding site" evidence="8">
    <location>
        <position position="305"/>
    </location>
    <ligand>
        <name>Fe cation</name>
        <dbReference type="ChEBI" id="CHEBI:24875"/>
    </ligand>
</feature>
<evidence type="ECO:0000256" key="6">
    <source>
        <dbReference type="ARBA" id="ARBA00023004"/>
    </source>
</evidence>
<dbReference type="InterPro" id="IPR014710">
    <property type="entry name" value="RmlC-like_jellyroll"/>
</dbReference>
<organism evidence="10 11">
    <name type="scientific">Kroppenstedtia pulmonis</name>
    <dbReference type="NCBI Taxonomy" id="1380685"/>
    <lineage>
        <taxon>Bacteria</taxon>
        <taxon>Bacillati</taxon>
        <taxon>Bacillota</taxon>
        <taxon>Bacilli</taxon>
        <taxon>Bacillales</taxon>
        <taxon>Thermoactinomycetaceae</taxon>
        <taxon>Kroppenstedtia</taxon>
    </lineage>
</organism>
<dbReference type="Proteomes" id="UP000503088">
    <property type="component" value="Chromosome"/>
</dbReference>
<evidence type="ECO:0000256" key="1">
    <source>
        <dbReference type="ARBA" id="ARBA00001962"/>
    </source>
</evidence>
<evidence type="ECO:0000256" key="7">
    <source>
        <dbReference type="PIRSR" id="PIRSR605708-1"/>
    </source>
</evidence>
<name>A0A7D4BEJ3_9BACL</name>
<dbReference type="InterPro" id="IPR011051">
    <property type="entry name" value="RmlC_Cupin_sf"/>
</dbReference>
<dbReference type="EMBL" id="CP048104">
    <property type="protein sequence ID" value="QKG83612.1"/>
    <property type="molecule type" value="Genomic_DNA"/>
</dbReference>
<proteinExistence type="inferred from homology"/>
<dbReference type="Pfam" id="PF20510">
    <property type="entry name" value="HgmA_N"/>
    <property type="match status" value="1"/>
</dbReference>
<dbReference type="GO" id="GO:0006570">
    <property type="term" value="P:tyrosine metabolic process"/>
    <property type="evidence" value="ECO:0007669"/>
    <property type="project" value="InterPro"/>
</dbReference>
<dbReference type="SUPFAM" id="SSF51182">
    <property type="entry name" value="RmlC-like cupins"/>
    <property type="match status" value="1"/>
</dbReference>
<keyword evidence="5" id="KW-0560">Oxidoreductase</keyword>
<dbReference type="RefSeq" id="WP_173220521.1">
    <property type="nucleotide sequence ID" value="NZ_CP048104.1"/>
</dbReference>